<evidence type="ECO:0000313" key="2">
    <source>
        <dbReference type="Proteomes" id="UP000830768"/>
    </source>
</evidence>
<sequence>MSKRFEGGLRRVATRLSAMAMRLQQWDVEDSSRRHSQDPSAGIILQAFRYLLVAIYSSLSIHLNLFTSFLAEVSWLTLSGSWVTRRFVKTRQLGSKDENEWTFGQILPLLLVVAPLATVLEHFLPCQVSNNTRSRSPDRIALLTRNQSKMDEARVEARNEPLDQPDTDEVQVEAQDEARDNVRADMDHQHIHSIAYRGTFFLAAVAYIEVGIFFVAELSPGIKEPLIRLGVAFFVLNPLLQLLWIYCTL</sequence>
<reference evidence="1" key="1">
    <citation type="submission" date="2021-11" db="EMBL/GenBank/DDBJ databases">
        <title>Fusarium solani-melongenae Genome sequencing and assembly.</title>
        <authorList>
            <person name="Xie S."/>
            <person name="Huang L."/>
            <person name="Zhang X."/>
        </authorList>
    </citation>
    <scope>NUCLEOTIDE SEQUENCE</scope>
    <source>
        <strain evidence="1">CRI 24-3</strain>
    </source>
</reference>
<organism evidence="1 2">
    <name type="scientific">Fusarium solani subsp. cucurbitae</name>
    <name type="common">Neocosmosporum cucurbitae</name>
    <dbReference type="NCBI Taxonomy" id="2747967"/>
    <lineage>
        <taxon>Eukaryota</taxon>
        <taxon>Fungi</taxon>
        <taxon>Dikarya</taxon>
        <taxon>Ascomycota</taxon>
        <taxon>Pezizomycotina</taxon>
        <taxon>Sordariomycetes</taxon>
        <taxon>Hypocreomycetidae</taxon>
        <taxon>Hypocreales</taxon>
        <taxon>Nectriaceae</taxon>
        <taxon>Fusarium</taxon>
        <taxon>Fusarium solani species complex</taxon>
    </lineage>
</organism>
<dbReference type="EMBL" id="CP090033">
    <property type="protein sequence ID" value="UPK94931.1"/>
    <property type="molecule type" value="Genomic_DNA"/>
</dbReference>
<name>A0ACD3Z168_FUSSC</name>
<evidence type="ECO:0000313" key="1">
    <source>
        <dbReference type="EMBL" id="UPK94931.1"/>
    </source>
</evidence>
<protein>
    <submittedName>
        <fullName evidence="1">Uncharacterized protein</fullName>
    </submittedName>
</protein>
<dbReference type="Proteomes" id="UP000830768">
    <property type="component" value="Chromosome 4"/>
</dbReference>
<gene>
    <name evidence="1" type="ORF">LCI18_005866</name>
</gene>
<accession>A0ACD3Z168</accession>
<proteinExistence type="predicted"/>
<keyword evidence="2" id="KW-1185">Reference proteome</keyword>